<dbReference type="AlphaFoldDB" id="A0A914WHB5"/>
<feature type="region of interest" description="Disordered" evidence="1">
    <location>
        <begin position="81"/>
        <end position="147"/>
    </location>
</feature>
<protein>
    <submittedName>
        <fullName evidence="3">CCT domain-containing protein</fullName>
    </submittedName>
</protein>
<feature type="compositionally biased region" description="Basic residues" evidence="1">
    <location>
        <begin position="26"/>
        <end position="39"/>
    </location>
</feature>
<feature type="region of interest" description="Disordered" evidence="1">
    <location>
        <begin position="23"/>
        <end position="62"/>
    </location>
</feature>
<reference evidence="3" key="1">
    <citation type="submission" date="2022-11" db="UniProtKB">
        <authorList>
            <consortium name="WormBaseParasite"/>
        </authorList>
    </citation>
    <scope>IDENTIFICATION</scope>
</reference>
<dbReference type="Proteomes" id="UP000887566">
    <property type="component" value="Unplaced"/>
</dbReference>
<sequence>MIGSGVSSDAKYLAKYHRAEKNIVSTRRRSQGKRRRFRKTQLADEPTMETPGDGSDSDVVDVDRRPVVARLLVRIVSSGWLPRTSDRNDSDTSGRPRLTTKRPAASASRPHNQPIRALFHQRLSPSAARSSTFSPLHQSCPIRTSNS</sequence>
<evidence type="ECO:0000313" key="2">
    <source>
        <dbReference type="Proteomes" id="UP000887566"/>
    </source>
</evidence>
<accession>A0A914WHB5</accession>
<name>A0A914WHB5_9BILA</name>
<organism evidence="2 3">
    <name type="scientific">Plectus sambesii</name>
    <dbReference type="NCBI Taxonomy" id="2011161"/>
    <lineage>
        <taxon>Eukaryota</taxon>
        <taxon>Metazoa</taxon>
        <taxon>Ecdysozoa</taxon>
        <taxon>Nematoda</taxon>
        <taxon>Chromadorea</taxon>
        <taxon>Plectida</taxon>
        <taxon>Plectina</taxon>
        <taxon>Plectoidea</taxon>
        <taxon>Plectidae</taxon>
        <taxon>Plectus</taxon>
    </lineage>
</organism>
<evidence type="ECO:0000256" key="1">
    <source>
        <dbReference type="SAM" id="MobiDB-lite"/>
    </source>
</evidence>
<feature type="compositionally biased region" description="Polar residues" evidence="1">
    <location>
        <begin position="123"/>
        <end position="147"/>
    </location>
</feature>
<proteinExistence type="predicted"/>
<keyword evidence="2" id="KW-1185">Reference proteome</keyword>
<feature type="compositionally biased region" description="Basic and acidic residues" evidence="1">
    <location>
        <begin position="84"/>
        <end position="94"/>
    </location>
</feature>
<dbReference type="WBParaSite" id="PSAMB.scaffold3910size16448.g22910.t1">
    <property type="protein sequence ID" value="PSAMB.scaffold3910size16448.g22910.t1"/>
    <property type="gene ID" value="PSAMB.scaffold3910size16448.g22910"/>
</dbReference>
<evidence type="ECO:0000313" key="3">
    <source>
        <dbReference type="WBParaSite" id="PSAMB.scaffold3910size16448.g22910.t1"/>
    </source>
</evidence>